<reference evidence="2 3" key="1">
    <citation type="submission" date="2024-01" db="EMBL/GenBank/DDBJ databases">
        <authorList>
            <person name="Waweru B."/>
        </authorList>
    </citation>
    <scope>NUCLEOTIDE SEQUENCE [LARGE SCALE GENOMIC DNA]</scope>
</reference>
<organism evidence="2 3">
    <name type="scientific">Dovyalis caffra</name>
    <dbReference type="NCBI Taxonomy" id="77055"/>
    <lineage>
        <taxon>Eukaryota</taxon>
        <taxon>Viridiplantae</taxon>
        <taxon>Streptophyta</taxon>
        <taxon>Embryophyta</taxon>
        <taxon>Tracheophyta</taxon>
        <taxon>Spermatophyta</taxon>
        <taxon>Magnoliopsida</taxon>
        <taxon>eudicotyledons</taxon>
        <taxon>Gunneridae</taxon>
        <taxon>Pentapetalae</taxon>
        <taxon>rosids</taxon>
        <taxon>fabids</taxon>
        <taxon>Malpighiales</taxon>
        <taxon>Salicaceae</taxon>
        <taxon>Flacourtieae</taxon>
        <taxon>Dovyalis</taxon>
    </lineage>
</organism>
<accession>A0AAV1RVE2</accession>
<gene>
    <name evidence="2" type="ORF">DCAF_LOCUS15740</name>
</gene>
<name>A0AAV1RVE2_9ROSI</name>
<dbReference type="EMBL" id="CAWUPB010001160">
    <property type="protein sequence ID" value="CAK7340654.1"/>
    <property type="molecule type" value="Genomic_DNA"/>
</dbReference>
<evidence type="ECO:0000313" key="2">
    <source>
        <dbReference type="EMBL" id="CAK7340654.1"/>
    </source>
</evidence>
<feature type="region of interest" description="Disordered" evidence="1">
    <location>
        <begin position="1"/>
        <end position="32"/>
    </location>
</feature>
<keyword evidence="3" id="KW-1185">Reference proteome</keyword>
<feature type="compositionally biased region" description="Basic and acidic residues" evidence="1">
    <location>
        <begin position="1"/>
        <end position="22"/>
    </location>
</feature>
<evidence type="ECO:0000256" key="1">
    <source>
        <dbReference type="SAM" id="MobiDB-lite"/>
    </source>
</evidence>
<dbReference type="AlphaFoldDB" id="A0AAV1RVE2"/>
<sequence length="91" mass="10213">MSLSVKEMDNDELQRESDERKGNHGGSDRSFAGFGFSKVVFSLLWRRWVARDVLGLASGDKHRSNEFGCEGDGRQRAPKRKCFPVALPNKG</sequence>
<dbReference type="Proteomes" id="UP001314170">
    <property type="component" value="Unassembled WGS sequence"/>
</dbReference>
<proteinExistence type="predicted"/>
<protein>
    <submittedName>
        <fullName evidence="2">Uncharacterized protein</fullName>
    </submittedName>
</protein>
<comment type="caution">
    <text evidence="2">The sequence shown here is derived from an EMBL/GenBank/DDBJ whole genome shotgun (WGS) entry which is preliminary data.</text>
</comment>
<evidence type="ECO:0000313" key="3">
    <source>
        <dbReference type="Proteomes" id="UP001314170"/>
    </source>
</evidence>